<dbReference type="InterPro" id="IPR014756">
    <property type="entry name" value="Ig_E-set"/>
</dbReference>
<dbReference type="Pfam" id="PF00173">
    <property type="entry name" value="Cyt-b5"/>
    <property type="match status" value="1"/>
</dbReference>
<comment type="function">
    <text evidence="4">Nitrate reductase is a key enzyme involved in the first step of nitrate assimilation in plants, fungi and bacteria.</text>
</comment>
<evidence type="ECO:0000256" key="12">
    <source>
        <dbReference type="ARBA" id="ARBA00023002"/>
    </source>
</evidence>
<dbReference type="PANTHER" id="PTHR19372">
    <property type="entry name" value="SULFITE REDUCTASE"/>
    <property type="match status" value="1"/>
</dbReference>
<keyword evidence="11" id="KW-0274">FAD</keyword>
<dbReference type="SMART" id="SM01117">
    <property type="entry name" value="Cyt-b5"/>
    <property type="match status" value="1"/>
</dbReference>
<dbReference type="InterPro" id="IPR036374">
    <property type="entry name" value="OxRdtase_Mopterin-bd_sf"/>
</dbReference>
<evidence type="ECO:0000256" key="15">
    <source>
        <dbReference type="ARBA" id="ARBA00073662"/>
    </source>
</evidence>
<dbReference type="InterPro" id="IPR000572">
    <property type="entry name" value="OxRdtase_Mopterin-bd_dom"/>
</dbReference>
<evidence type="ECO:0000256" key="3">
    <source>
        <dbReference type="ARBA" id="ARBA00001974"/>
    </source>
</evidence>
<dbReference type="GO" id="GO:0006790">
    <property type="term" value="P:sulfur compound metabolic process"/>
    <property type="evidence" value="ECO:0007669"/>
    <property type="project" value="TreeGrafter"/>
</dbReference>
<feature type="domain" description="Cytochrome b5 heme-binding" evidence="16">
    <location>
        <begin position="486"/>
        <end position="561"/>
    </location>
</feature>
<dbReference type="GO" id="GO:0030151">
    <property type="term" value="F:molybdenum ion binding"/>
    <property type="evidence" value="ECO:0007669"/>
    <property type="project" value="InterPro"/>
</dbReference>
<comment type="similarity">
    <text evidence="5">Belongs to the nitrate reductase family.</text>
</comment>
<evidence type="ECO:0000259" key="17">
    <source>
        <dbReference type="PROSITE" id="PS51384"/>
    </source>
</evidence>
<evidence type="ECO:0000256" key="10">
    <source>
        <dbReference type="ARBA" id="ARBA00022723"/>
    </source>
</evidence>
<dbReference type="EMBL" id="HBDV01000946">
    <property type="protein sequence ID" value="CAD8216334.1"/>
    <property type="molecule type" value="Transcribed_RNA"/>
</dbReference>
<keyword evidence="10" id="KW-0479">Metal-binding</keyword>
<dbReference type="FunFam" id="2.40.30.10:FF:000021">
    <property type="entry name" value="NADH-cytochrome b5 reductase"/>
    <property type="match status" value="1"/>
</dbReference>
<dbReference type="PROSITE" id="PS50255">
    <property type="entry name" value="CYTOCHROME_B5_2"/>
    <property type="match status" value="1"/>
</dbReference>
<evidence type="ECO:0000256" key="4">
    <source>
        <dbReference type="ARBA" id="ARBA00003838"/>
    </source>
</evidence>
<dbReference type="PRINTS" id="PR00371">
    <property type="entry name" value="FPNCR"/>
</dbReference>
<dbReference type="InterPro" id="IPR036400">
    <property type="entry name" value="Cyt_B5-like_heme/steroid_sf"/>
</dbReference>
<dbReference type="InterPro" id="IPR008335">
    <property type="entry name" value="Mopterin_OxRdtase_euk"/>
</dbReference>
<evidence type="ECO:0000256" key="14">
    <source>
        <dbReference type="ARBA" id="ARBA00023063"/>
    </source>
</evidence>
<dbReference type="InterPro" id="IPR017938">
    <property type="entry name" value="Riboflavin_synthase-like_b-brl"/>
</dbReference>
<dbReference type="SUPFAM" id="SSF55856">
    <property type="entry name" value="Cytochrome b5-like heme/steroid binding domain"/>
    <property type="match status" value="1"/>
</dbReference>
<dbReference type="GO" id="GO:0008482">
    <property type="term" value="F:sulfite oxidase activity"/>
    <property type="evidence" value="ECO:0007669"/>
    <property type="project" value="TreeGrafter"/>
</dbReference>
<dbReference type="InterPro" id="IPR018506">
    <property type="entry name" value="Cyt_B5_heme-BS"/>
</dbReference>
<keyword evidence="7" id="KW-0500">Molybdenum</keyword>
<dbReference type="Pfam" id="PF00175">
    <property type="entry name" value="NAD_binding_1"/>
    <property type="match status" value="1"/>
</dbReference>
<evidence type="ECO:0000256" key="2">
    <source>
        <dbReference type="ARBA" id="ARBA00001971"/>
    </source>
</evidence>
<dbReference type="Pfam" id="PF03404">
    <property type="entry name" value="Mo-co_dimer"/>
    <property type="match status" value="1"/>
</dbReference>
<dbReference type="GO" id="GO:0020037">
    <property type="term" value="F:heme binding"/>
    <property type="evidence" value="ECO:0007669"/>
    <property type="project" value="InterPro"/>
</dbReference>
<dbReference type="Gene3D" id="3.10.120.10">
    <property type="entry name" value="Cytochrome b5-like heme/steroid binding domain"/>
    <property type="match status" value="1"/>
</dbReference>
<dbReference type="SUPFAM" id="SSF52343">
    <property type="entry name" value="Ferredoxin reductase-like, C-terminal NADP-linked domain"/>
    <property type="match status" value="1"/>
</dbReference>
<evidence type="ECO:0000256" key="1">
    <source>
        <dbReference type="ARBA" id="ARBA00001924"/>
    </source>
</evidence>
<dbReference type="Gene3D" id="2.40.30.10">
    <property type="entry name" value="Translation factors"/>
    <property type="match status" value="1"/>
</dbReference>
<evidence type="ECO:0000256" key="9">
    <source>
        <dbReference type="ARBA" id="ARBA00022630"/>
    </source>
</evidence>
<dbReference type="InterPro" id="IPR022407">
    <property type="entry name" value="OxRdtase_Mopterin_BS"/>
</dbReference>
<dbReference type="PRINTS" id="PR00363">
    <property type="entry name" value="CYTOCHROMEB5"/>
</dbReference>
<dbReference type="Gene3D" id="2.60.40.650">
    <property type="match status" value="1"/>
</dbReference>
<dbReference type="SUPFAM" id="SSF56524">
    <property type="entry name" value="Oxidoreductase molybdopterin-binding domain"/>
    <property type="match status" value="1"/>
</dbReference>
<dbReference type="PRINTS" id="PR00406">
    <property type="entry name" value="CYTB5RDTASE"/>
</dbReference>
<keyword evidence="8" id="KW-0349">Heme</keyword>
<dbReference type="Pfam" id="PF00174">
    <property type="entry name" value="Oxidored_molyb"/>
    <property type="match status" value="1"/>
</dbReference>
<keyword evidence="14" id="KW-0534">Nitrate assimilation</keyword>
<dbReference type="InterPro" id="IPR001709">
    <property type="entry name" value="Flavoprot_Pyr_Nucl_cyt_Rdtase"/>
</dbReference>
<name>A0A7R9XNI7_9CHLO</name>
<dbReference type="Gene3D" id="3.40.50.80">
    <property type="entry name" value="Nucleotide-binding domain of ferredoxin-NADP reductase (FNR) module"/>
    <property type="match status" value="1"/>
</dbReference>
<dbReference type="PROSITE" id="PS51384">
    <property type="entry name" value="FAD_FR"/>
    <property type="match status" value="1"/>
</dbReference>
<dbReference type="PROSITE" id="PS00559">
    <property type="entry name" value="MOLYBDOPTERIN_EUK"/>
    <property type="match status" value="1"/>
</dbReference>
<evidence type="ECO:0000256" key="6">
    <source>
        <dbReference type="ARBA" id="ARBA00011738"/>
    </source>
</evidence>
<dbReference type="FunFam" id="3.10.120.10:FF:000007">
    <property type="entry name" value="Sulfite oxidase, mitochondrial"/>
    <property type="match status" value="1"/>
</dbReference>
<evidence type="ECO:0000256" key="11">
    <source>
        <dbReference type="ARBA" id="ARBA00022827"/>
    </source>
</evidence>
<dbReference type="GO" id="GO:0008940">
    <property type="term" value="F:nitrate reductase activity"/>
    <property type="evidence" value="ECO:0007669"/>
    <property type="project" value="UniProtKB-ARBA"/>
</dbReference>
<comment type="subunit">
    <text evidence="6">Homodimer.</text>
</comment>
<dbReference type="GO" id="GO:0042128">
    <property type="term" value="P:nitrate assimilation"/>
    <property type="evidence" value="ECO:0007669"/>
    <property type="project" value="UniProtKB-KW"/>
</dbReference>
<proteinExistence type="inferred from homology"/>
<gene>
    <name evidence="18" type="ORF">PAMY1081_LOCUS608</name>
</gene>
<dbReference type="GO" id="GO:0043546">
    <property type="term" value="F:molybdopterin cofactor binding"/>
    <property type="evidence" value="ECO:0007669"/>
    <property type="project" value="InterPro"/>
</dbReference>
<evidence type="ECO:0000256" key="5">
    <source>
        <dbReference type="ARBA" id="ARBA00006253"/>
    </source>
</evidence>
<dbReference type="PANTHER" id="PTHR19372:SF7">
    <property type="entry name" value="SULFITE OXIDASE, MITOCHONDRIAL"/>
    <property type="match status" value="1"/>
</dbReference>
<keyword evidence="13" id="KW-0408">Iron</keyword>
<dbReference type="CDD" id="cd06183">
    <property type="entry name" value="cyt_b5_reduct_like"/>
    <property type="match status" value="1"/>
</dbReference>
<comment type="cofactor">
    <cofactor evidence="3">
        <name>FAD</name>
        <dbReference type="ChEBI" id="CHEBI:57692"/>
    </cofactor>
</comment>
<dbReference type="InterPro" id="IPR005066">
    <property type="entry name" value="MoCF_OxRdtse_dimer"/>
</dbReference>
<dbReference type="PRINTS" id="PR00407">
    <property type="entry name" value="EUMOPTERIN"/>
</dbReference>
<evidence type="ECO:0000256" key="8">
    <source>
        <dbReference type="ARBA" id="ARBA00022617"/>
    </source>
</evidence>
<keyword evidence="12" id="KW-0560">Oxidoreductase</keyword>
<reference evidence="18" key="1">
    <citation type="submission" date="2021-01" db="EMBL/GenBank/DDBJ databases">
        <authorList>
            <person name="Corre E."/>
            <person name="Pelletier E."/>
            <person name="Niang G."/>
            <person name="Scheremetjew M."/>
            <person name="Finn R."/>
            <person name="Kale V."/>
            <person name="Holt S."/>
            <person name="Cochrane G."/>
            <person name="Meng A."/>
            <person name="Brown T."/>
            <person name="Cohen L."/>
        </authorList>
    </citation>
    <scope>NUCLEOTIDE SEQUENCE</scope>
    <source>
        <strain evidence="18">CCMP720</strain>
    </source>
</reference>
<accession>A0A7R9XNI7</accession>
<dbReference type="AlphaFoldDB" id="A0A7R9XNI7"/>
<evidence type="ECO:0000256" key="7">
    <source>
        <dbReference type="ARBA" id="ARBA00022505"/>
    </source>
</evidence>
<evidence type="ECO:0000256" key="13">
    <source>
        <dbReference type="ARBA" id="ARBA00023004"/>
    </source>
</evidence>
<evidence type="ECO:0000313" key="18">
    <source>
        <dbReference type="EMBL" id="CAD8216334.1"/>
    </source>
</evidence>
<dbReference type="Gene3D" id="3.90.420.10">
    <property type="entry name" value="Oxidoreductase, molybdopterin-binding domain"/>
    <property type="match status" value="1"/>
</dbReference>
<dbReference type="FunFam" id="3.90.420.10:FF:000003">
    <property type="entry name" value="Nitrate reductase"/>
    <property type="match status" value="1"/>
</dbReference>
<dbReference type="InterPro" id="IPR008333">
    <property type="entry name" value="Cbr1-like_FAD-bd_dom"/>
</dbReference>
<feature type="domain" description="FAD-binding FR-type" evidence="17">
    <location>
        <begin position="602"/>
        <end position="712"/>
    </location>
</feature>
<dbReference type="InterPro" id="IPR001199">
    <property type="entry name" value="Cyt_B5-like_heme/steroid-bd"/>
</dbReference>
<dbReference type="SUPFAM" id="SSF81296">
    <property type="entry name" value="E set domains"/>
    <property type="match status" value="1"/>
</dbReference>
<comment type="cofactor">
    <cofactor evidence="2">
        <name>heme</name>
        <dbReference type="ChEBI" id="CHEBI:30413"/>
    </cofactor>
</comment>
<dbReference type="InterPro" id="IPR001433">
    <property type="entry name" value="OxRdtase_FAD/NAD-bd"/>
</dbReference>
<comment type="cofactor">
    <cofactor evidence="1">
        <name>Mo-molybdopterin</name>
        <dbReference type="ChEBI" id="CHEBI:71302"/>
    </cofactor>
</comment>
<dbReference type="Pfam" id="PF00970">
    <property type="entry name" value="FAD_binding_6"/>
    <property type="match status" value="1"/>
</dbReference>
<sequence length="856" mass="95710">MDILSYQIVENSKQLAEKDDRWKAQKTDKRDEGTPDAWVHRLPELIRLTGRHPFNCEPPLSLLKNAGFLTPGALHYVRNHGAVPQLTWESHKVTVNGNCSKGRSFTMDQVVRLPSVSFPCTLVCAGNRRKEENMYKQTIGFNWGAAGVGTSVWTGVPLRVLLNKCGITKPTPEAQHVCFRGPAGELPKGEDGSYGTSIPMYMALDPAADVILAYQQNHQPLQPDHGYPIRIIIPGWIGGRMVKFLEEITVSSEPSENFYHFNDNRILPPNVDAEKATKEGWWYKQNYIFNQLNINSAIAKPAHEEMMKVPEDRFQMYTVSGYAYTGDGNKLTRVEVSLDGGYNWLLTDIDRPEKPNAYGKYWCWVFWSITIPVVDLCEAVHGTIRCRAWDEANNTQPKFLTWNVMGMGNNCHFTIKIHRKILQDGGTILMFEHPTQAGAQKGGWMGHSPGEWTPDEEEVTQMPASALEGAEDKHDEMPVMKLGGSRRVISMAEVGKHDTDEDCWIVVRGRVYDTTAYLPEHPGGASSITINAGTDCTEEFEAIHSKKAWKLLENLYIGDLKEALEGTVDVTKAPVELPHGAASSIAPGGTDTYSGPIALNPKQRLPFQLVAKKILSHNVIELKFALQSALHVLGLPVGTHLLISARVNGKLVMRAYTPVSTNNEMGFFRLLIKIYRKSEQFPLGGLLSQHFDSMKIGDSIEAKGPIGHITYRGNGNYLVNKQPHQANKICLVAGGTGITPCYQFIMSILEHDHDPTEIFLVYCNTAREDIMLFDELEEYRTDHPKRLKIHYMLSQPSKYDTWTGGVGRVSEAVLKEHFPKSGLDVSAFMCGPEPMQDVVTTALKSLGFEESRIIKF</sequence>
<organism evidence="18">
    <name type="scientific">Polyblepharides amylifera</name>
    <dbReference type="NCBI Taxonomy" id="1486889"/>
    <lineage>
        <taxon>Eukaryota</taxon>
        <taxon>Viridiplantae</taxon>
        <taxon>Chlorophyta</taxon>
        <taxon>Pyramimonadophyceae</taxon>
        <taxon>Pyramimonadales</taxon>
        <taxon>Polyblepharidaceae</taxon>
        <taxon>Polyblepharides</taxon>
    </lineage>
</organism>
<dbReference type="InterPro" id="IPR039261">
    <property type="entry name" value="FNR_nucleotide-bd"/>
</dbReference>
<dbReference type="InterPro" id="IPR017927">
    <property type="entry name" value="FAD-bd_FR_type"/>
</dbReference>
<dbReference type="SUPFAM" id="SSF63380">
    <property type="entry name" value="Riboflavin synthase domain-like"/>
    <property type="match status" value="1"/>
</dbReference>
<dbReference type="PROSITE" id="PS00191">
    <property type="entry name" value="CYTOCHROME_B5_1"/>
    <property type="match status" value="1"/>
</dbReference>
<keyword evidence="9" id="KW-0285">Flavoprotein</keyword>
<protein>
    <recommendedName>
        <fullName evidence="15">Nitrate reductase [NADH]</fullName>
    </recommendedName>
</protein>
<evidence type="ECO:0000259" key="16">
    <source>
        <dbReference type="PROSITE" id="PS50255"/>
    </source>
</evidence>